<evidence type="ECO:0000313" key="1">
    <source>
        <dbReference type="EMBL" id="OEU08861.1"/>
    </source>
</evidence>
<evidence type="ECO:0008006" key="3">
    <source>
        <dbReference type="Google" id="ProtNLM"/>
    </source>
</evidence>
<accession>A0A1E7ESC5</accession>
<dbReference type="KEGG" id="fcy:FRACYDRAFT_249206"/>
<gene>
    <name evidence="1" type="ORF">FRACYDRAFT_249206</name>
</gene>
<dbReference type="InParanoid" id="A0A1E7ESC5"/>
<dbReference type="PANTHER" id="PTHR40237:SF1">
    <property type="entry name" value="LD44813P"/>
    <property type="match status" value="1"/>
</dbReference>
<protein>
    <recommendedName>
        <fullName evidence="3">RWD domain-containing protein</fullName>
    </recommendedName>
</protein>
<sequence>MASSIQEEIEYVRKNLPPQTKLITANSNFVTAVCEKTPSRSIKVTLTIPSNTTDSSSSYPYKPLIVSIDTQQKNGKTKIPPGLKKKLENQLSKVAEDEISPGKFGQIHAVLVRLHLFVDTNRFVPCWKELKQSMDLISSSSSTTTKKGSSRKCTMSVLSETKGTMKVQFDMNNDYKYACKITIDEGYPTTLSIHDWGKSSFIQTIPSGTNMPDELSTYLTNQAQQFVRLLQDGMPEKEAKSYIAQTNTDGGVPIITEDGHQVPKYDGSNSQLSLLPLIQYLIDTKPSLLDQICPQCEASIFPSDSQTLKSLYIKKKKKIKQKLCPIQSYCGCWYHYGCLHQVLLEPPFGDTCSNDGNDGCGGCQVGHRIFFLDDDGNSNIGTRDEREIMWQMEQRQQRELDDMAMMF</sequence>
<reference evidence="1 2" key="1">
    <citation type="submission" date="2016-09" db="EMBL/GenBank/DDBJ databases">
        <title>Extensive genetic diversity and differential bi-allelic expression allows diatom success in the polar Southern Ocean.</title>
        <authorList>
            <consortium name="DOE Joint Genome Institute"/>
            <person name="Mock T."/>
            <person name="Otillar R.P."/>
            <person name="Strauss J."/>
            <person name="Dupont C."/>
            <person name="Frickenhaus S."/>
            <person name="Maumus F."/>
            <person name="Mcmullan M."/>
            <person name="Sanges R."/>
            <person name="Schmutz J."/>
            <person name="Toseland A."/>
            <person name="Valas R."/>
            <person name="Veluchamy A."/>
            <person name="Ward B.J."/>
            <person name="Allen A."/>
            <person name="Barry K."/>
            <person name="Falciatore A."/>
            <person name="Ferrante M."/>
            <person name="Fortunato A.E."/>
            <person name="Gloeckner G."/>
            <person name="Gruber A."/>
            <person name="Hipkin R."/>
            <person name="Janech M."/>
            <person name="Kroth P."/>
            <person name="Leese F."/>
            <person name="Lindquist E."/>
            <person name="Lyon B.R."/>
            <person name="Martin J."/>
            <person name="Mayer C."/>
            <person name="Parker M."/>
            <person name="Quesneville H."/>
            <person name="Raymond J."/>
            <person name="Uhlig C."/>
            <person name="Valentin K.U."/>
            <person name="Worden A.Z."/>
            <person name="Armbrust E.V."/>
            <person name="Bowler C."/>
            <person name="Green B."/>
            <person name="Moulton V."/>
            <person name="Van Oosterhout C."/>
            <person name="Grigoriev I."/>
        </authorList>
    </citation>
    <scope>NUCLEOTIDE SEQUENCE [LARGE SCALE GENOMIC DNA]</scope>
    <source>
        <strain evidence="1 2">CCMP1102</strain>
    </source>
</reference>
<organism evidence="1 2">
    <name type="scientific">Fragilariopsis cylindrus CCMP1102</name>
    <dbReference type="NCBI Taxonomy" id="635003"/>
    <lineage>
        <taxon>Eukaryota</taxon>
        <taxon>Sar</taxon>
        <taxon>Stramenopiles</taxon>
        <taxon>Ochrophyta</taxon>
        <taxon>Bacillariophyta</taxon>
        <taxon>Bacillariophyceae</taxon>
        <taxon>Bacillariophycidae</taxon>
        <taxon>Bacillariales</taxon>
        <taxon>Bacillariaceae</taxon>
        <taxon>Fragilariopsis</taxon>
    </lineage>
</organism>
<proteinExistence type="predicted"/>
<dbReference type="Proteomes" id="UP000095751">
    <property type="component" value="Unassembled WGS sequence"/>
</dbReference>
<dbReference type="OrthoDB" id="43394at2759"/>
<keyword evidence="2" id="KW-1185">Reference proteome</keyword>
<dbReference type="PANTHER" id="PTHR40237">
    <property type="entry name" value="LD44813P"/>
    <property type="match status" value="1"/>
</dbReference>
<name>A0A1E7ESC5_9STRA</name>
<dbReference type="AlphaFoldDB" id="A0A1E7ESC5"/>
<evidence type="ECO:0000313" key="2">
    <source>
        <dbReference type="Proteomes" id="UP000095751"/>
    </source>
</evidence>
<dbReference type="EMBL" id="KV784378">
    <property type="protein sequence ID" value="OEU08861.1"/>
    <property type="molecule type" value="Genomic_DNA"/>
</dbReference>